<evidence type="ECO:0000313" key="3">
    <source>
        <dbReference type="Proteomes" id="UP000095281"/>
    </source>
</evidence>
<evidence type="ECO:0000256" key="2">
    <source>
        <dbReference type="SAM" id="SignalP"/>
    </source>
</evidence>
<feature type="signal peptide" evidence="2">
    <location>
        <begin position="1"/>
        <end position="23"/>
    </location>
</feature>
<sequence>MSKSLRVFLFIFVLVFIVKKVYCEEDDSDKGYVPLDYESDTETESVQNSGNNEGGDGDDEVCQVNRVGELPDEMTDSDDETTDGEDEMTDSDDEMTEVSEDEEESEDGYDDGYDSCS</sequence>
<name>A0A1I8BYY4_MELHA</name>
<organism evidence="3 4">
    <name type="scientific">Meloidogyne hapla</name>
    <name type="common">Root-knot nematode worm</name>
    <dbReference type="NCBI Taxonomy" id="6305"/>
    <lineage>
        <taxon>Eukaryota</taxon>
        <taxon>Metazoa</taxon>
        <taxon>Ecdysozoa</taxon>
        <taxon>Nematoda</taxon>
        <taxon>Chromadorea</taxon>
        <taxon>Rhabditida</taxon>
        <taxon>Tylenchina</taxon>
        <taxon>Tylenchomorpha</taxon>
        <taxon>Tylenchoidea</taxon>
        <taxon>Meloidogynidae</taxon>
        <taxon>Meloidogyninae</taxon>
        <taxon>Meloidogyne</taxon>
    </lineage>
</organism>
<dbReference type="Proteomes" id="UP000095281">
    <property type="component" value="Unplaced"/>
</dbReference>
<evidence type="ECO:0000313" key="4">
    <source>
        <dbReference type="WBParaSite" id="MhA1_Contig841.frz3.gene16"/>
    </source>
</evidence>
<proteinExistence type="predicted"/>
<keyword evidence="3" id="KW-1185">Reference proteome</keyword>
<evidence type="ECO:0000256" key="1">
    <source>
        <dbReference type="SAM" id="MobiDB-lite"/>
    </source>
</evidence>
<feature type="region of interest" description="Disordered" evidence="1">
    <location>
        <begin position="28"/>
        <end position="117"/>
    </location>
</feature>
<dbReference type="AlphaFoldDB" id="A0A1I8BYY4"/>
<protein>
    <submittedName>
        <fullName evidence="4">Uncharacterized protein</fullName>
    </submittedName>
</protein>
<feature type="compositionally biased region" description="Acidic residues" evidence="1">
    <location>
        <begin position="70"/>
        <end position="117"/>
    </location>
</feature>
<accession>A0A1I8BYY4</accession>
<feature type="chain" id="PRO_5009316329" evidence="2">
    <location>
        <begin position="24"/>
        <end position="117"/>
    </location>
</feature>
<keyword evidence="2" id="KW-0732">Signal</keyword>
<dbReference type="WBParaSite" id="MhA1_Contig841.frz3.gene16">
    <property type="protein sequence ID" value="MhA1_Contig841.frz3.gene16"/>
    <property type="gene ID" value="MhA1_Contig841.frz3.gene16"/>
</dbReference>
<reference evidence="4" key="1">
    <citation type="submission" date="2016-11" db="UniProtKB">
        <authorList>
            <consortium name="WormBaseParasite"/>
        </authorList>
    </citation>
    <scope>IDENTIFICATION</scope>
</reference>